<keyword evidence="4" id="KW-0963">Cytoplasm</keyword>
<evidence type="ECO:0000313" key="7">
    <source>
        <dbReference type="Proteomes" id="UP000600449"/>
    </source>
</evidence>
<dbReference type="InterPro" id="IPR036388">
    <property type="entry name" value="WH-like_DNA-bd_sf"/>
</dbReference>
<evidence type="ECO:0000256" key="3">
    <source>
        <dbReference type="ARBA" id="ARBA00018111"/>
    </source>
</evidence>
<evidence type="ECO:0000259" key="5">
    <source>
        <dbReference type="Pfam" id="PF02631"/>
    </source>
</evidence>
<name>A0A917Q5W8_9HYPH</name>
<organism evidence="6 7">
    <name type="scientific">Salinarimonas ramus</name>
    <dbReference type="NCBI Taxonomy" id="690164"/>
    <lineage>
        <taxon>Bacteria</taxon>
        <taxon>Pseudomonadati</taxon>
        <taxon>Pseudomonadota</taxon>
        <taxon>Alphaproteobacteria</taxon>
        <taxon>Hyphomicrobiales</taxon>
        <taxon>Salinarimonadaceae</taxon>
        <taxon>Salinarimonas</taxon>
    </lineage>
</organism>
<comment type="subcellular location">
    <subcellularLocation>
        <location evidence="1">Cytoplasm</location>
    </subcellularLocation>
</comment>
<protein>
    <recommendedName>
        <fullName evidence="3">Regulatory protein RecX</fullName>
    </recommendedName>
</protein>
<dbReference type="Gene3D" id="1.10.10.10">
    <property type="entry name" value="Winged helix-like DNA-binding domain superfamily/Winged helix DNA-binding domain"/>
    <property type="match status" value="1"/>
</dbReference>
<dbReference type="Proteomes" id="UP000600449">
    <property type="component" value="Unassembled WGS sequence"/>
</dbReference>
<dbReference type="RefSeq" id="WP_244645120.1">
    <property type="nucleotide sequence ID" value="NZ_BMMF01000003.1"/>
</dbReference>
<accession>A0A917Q5W8</accession>
<reference evidence="6 7" key="1">
    <citation type="journal article" date="2014" name="Int. J. Syst. Evol. Microbiol.">
        <title>Complete genome sequence of Corynebacterium casei LMG S-19264T (=DSM 44701T), isolated from a smear-ripened cheese.</title>
        <authorList>
            <consortium name="US DOE Joint Genome Institute (JGI-PGF)"/>
            <person name="Walter F."/>
            <person name="Albersmeier A."/>
            <person name="Kalinowski J."/>
            <person name="Ruckert C."/>
        </authorList>
    </citation>
    <scope>NUCLEOTIDE SEQUENCE [LARGE SCALE GENOMIC DNA]</scope>
    <source>
        <strain evidence="6 7">CGMCC 1.9161</strain>
    </source>
</reference>
<dbReference type="InterPro" id="IPR053924">
    <property type="entry name" value="RecX_HTH_2nd"/>
</dbReference>
<evidence type="ECO:0000256" key="2">
    <source>
        <dbReference type="ARBA" id="ARBA00009695"/>
    </source>
</evidence>
<feature type="domain" description="RecX second three-helical" evidence="5">
    <location>
        <begin position="64"/>
        <end position="104"/>
    </location>
</feature>
<dbReference type="Pfam" id="PF02631">
    <property type="entry name" value="RecX_HTH2"/>
    <property type="match status" value="1"/>
</dbReference>
<evidence type="ECO:0000256" key="1">
    <source>
        <dbReference type="ARBA" id="ARBA00004496"/>
    </source>
</evidence>
<dbReference type="EMBL" id="BMMF01000003">
    <property type="protein sequence ID" value="GGK28006.1"/>
    <property type="molecule type" value="Genomic_DNA"/>
</dbReference>
<evidence type="ECO:0000256" key="4">
    <source>
        <dbReference type="ARBA" id="ARBA00022490"/>
    </source>
</evidence>
<evidence type="ECO:0000313" key="6">
    <source>
        <dbReference type="EMBL" id="GGK28006.1"/>
    </source>
</evidence>
<comment type="caution">
    <text evidence="6">The sequence shown here is derived from an EMBL/GenBank/DDBJ whole genome shotgun (WGS) entry which is preliminary data.</text>
</comment>
<comment type="similarity">
    <text evidence="2">Belongs to the RecX family.</text>
</comment>
<dbReference type="AlphaFoldDB" id="A0A917Q5W8"/>
<proteinExistence type="inferred from homology"/>
<sequence length="172" mass="18919">MTPAVLDRMALAYLERYASSAENLRRVLSRKVERRCRLREEEPQAALALVEEAVARAVRAGLVDDEAYAQARVASLRRRGGSQRAIAARLASKGVAADAVAEALERHAEDRLELDPDADPEREAALALARRRRLGPFRTTGRAENREKDLARLARAGFTYAVAKAVVDEEAG</sequence>
<keyword evidence="7" id="KW-1185">Reference proteome</keyword>
<dbReference type="GO" id="GO:0005737">
    <property type="term" value="C:cytoplasm"/>
    <property type="evidence" value="ECO:0007669"/>
    <property type="project" value="UniProtKB-SubCell"/>
</dbReference>
<gene>
    <name evidence="6" type="ORF">GCM10011322_13190</name>
</gene>